<evidence type="ECO:0000256" key="1">
    <source>
        <dbReference type="SAM" id="Phobius"/>
    </source>
</evidence>
<keyword evidence="1" id="KW-0812">Transmembrane</keyword>
<evidence type="ECO:0000313" key="2">
    <source>
        <dbReference type="EMBL" id="VUX56214.1"/>
    </source>
</evidence>
<dbReference type="EMBL" id="LR633967">
    <property type="protein sequence ID" value="VUX56214.1"/>
    <property type="molecule type" value="Genomic_DNA"/>
</dbReference>
<feature type="transmembrane region" description="Helical" evidence="1">
    <location>
        <begin position="12"/>
        <end position="33"/>
    </location>
</feature>
<name>A0A7D9H7J1_9GAMM</name>
<dbReference type="AlphaFoldDB" id="A0A7D9H7J1"/>
<proteinExistence type="predicted"/>
<keyword evidence="1" id="KW-0472">Membrane</keyword>
<organism evidence="2">
    <name type="scientific">uncultured Woeseiaceae bacterium</name>
    <dbReference type="NCBI Taxonomy" id="1983305"/>
    <lineage>
        <taxon>Bacteria</taxon>
        <taxon>Pseudomonadati</taxon>
        <taxon>Pseudomonadota</taxon>
        <taxon>Gammaproteobacteria</taxon>
        <taxon>Woeseiales</taxon>
        <taxon>Woeseiaceae</taxon>
        <taxon>environmental samples</taxon>
    </lineage>
</organism>
<sequence length="240" mass="26796">MSDTQKIQWKRLSVEAAVIVTSILLAFSIDAWWENRHERIEELRILETLKVEFLSNAESIPSYIEGHQISADYTQALLDIMKAAEPGSTLRYPAARLARVLMHSTTNPHSGALDAILQSGELRYISNPAIRERLAAWPRLVVDATENEDLLVTLWDPKLIGALAKVVDLTKLPDRGGPCWEDPTLEQCAAIEISLPRDTVVMAYLIQTGDYALEGARELGLLVEEANEIVILINQELATR</sequence>
<reference evidence="2" key="1">
    <citation type="submission" date="2019-07" db="EMBL/GenBank/DDBJ databases">
        <authorList>
            <person name="Weber M."/>
            <person name="Kostadinov I."/>
            <person name="Kostadinov D I."/>
        </authorList>
    </citation>
    <scope>NUCLEOTIDE SEQUENCE</scope>
    <source>
        <strain evidence="2">Gfbio:sag-sample-m06:053724c1-46a9-4a36-b237-ea2bf867836b</strain>
    </source>
</reference>
<protein>
    <submittedName>
        <fullName evidence="2">Uncharacterized protein</fullName>
    </submittedName>
</protein>
<keyword evidence="1" id="KW-1133">Transmembrane helix</keyword>
<accession>A0A7D9H7J1</accession>
<gene>
    <name evidence="2" type="ORF">JTBM06_V1_410002</name>
</gene>